<dbReference type="EMBL" id="KV429354">
    <property type="protein sequence ID" value="KZT63026.1"/>
    <property type="molecule type" value="Genomic_DNA"/>
</dbReference>
<dbReference type="AlphaFoldDB" id="A0A165KEC2"/>
<evidence type="ECO:0008006" key="3">
    <source>
        <dbReference type="Google" id="ProtNLM"/>
    </source>
</evidence>
<evidence type="ECO:0000313" key="2">
    <source>
        <dbReference type="Proteomes" id="UP000076727"/>
    </source>
</evidence>
<keyword evidence="2" id="KW-1185">Reference proteome</keyword>
<organism evidence="1 2">
    <name type="scientific">Daedalea quercina L-15889</name>
    <dbReference type="NCBI Taxonomy" id="1314783"/>
    <lineage>
        <taxon>Eukaryota</taxon>
        <taxon>Fungi</taxon>
        <taxon>Dikarya</taxon>
        <taxon>Basidiomycota</taxon>
        <taxon>Agaricomycotina</taxon>
        <taxon>Agaricomycetes</taxon>
        <taxon>Polyporales</taxon>
        <taxon>Fomitopsis</taxon>
    </lineage>
</organism>
<dbReference type="Proteomes" id="UP000076727">
    <property type="component" value="Unassembled WGS sequence"/>
</dbReference>
<protein>
    <recommendedName>
        <fullName evidence="3">F-box domain-containing protein</fullName>
    </recommendedName>
</protein>
<sequence length="252" mass="27936">MPALDSQLAQLVSTDPDISYSSQLLPVEPADATSIERALRFLVDGTLESPRKEGQSPPRAYTSSNLPHTLTGRIPFEVVELMIDKMTQGCLNSCALVCRAWYRAAIRVIYIKVSISSYSSFNSLAAFVRKDARAEECLAQTCSLRISGGNIKSGVPAHVVPLIFARLMQNVQRLAFYSSLNPLMHPSFFVTLPVFRAVTELELVRFKVRCFSELRRIISAFPRLRSLKLCVGSLELDSFPGPYAVAPTRMAC</sequence>
<dbReference type="OrthoDB" id="2812493at2759"/>
<name>A0A165KEC2_9APHY</name>
<proteinExistence type="predicted"/>
<gene>
    <name evidence="1" type="ORF">DAEQUDRAFT_771034</name>
</gene>
<reference evidence="1 2" key="1">
    <citation type="journal article" date="2016" name="Mol. Biol. Evol.">
        <title>Comparative Genomics of Early-Diverging Mushroom-Forming Fungi Provides Insights into the Origins of Lignocellulose Decay Capabilities.</title>
        <authorList>
            <person name="Nagy L.G."/>
            <person name="Riley R."/>
            <person name="Tritt A."/>
            <person name="Adam C."/>
            <person name="Daum C."/>
            <person name="Floudas D."/>
            <person name="Sun H."/>
            <person name="Yadav J.S."/>
            <person name="Pangilinan J."/>
            <person name="Larsson K.H."/>
            <person name="Matsuura K."/>
            <person name="Barry K."/>
            <person name="Labutti K."/>
            <person name="Kuo R."/>
            <person name="Ohm R.A."/>
            <person name="Bhattacharya S.S."/>
            <person name="Shirouzu T."/>
            <person name="Yoshinaga Y."/>
            <person name="Martin F.M."/>
            <person name="Grigoriev I.V."/>
            <person name="Hibbett D.S."/>
        </authorList>
    </citation>
    <scope>NUCLEOTIDE SEQUENCE [LARGE SCALE GENOMIC DNA]</scope>
    <source>
        <strain evidence="1 2">L-15889</strain>
    </source>
</reference>
<accession>A0A165KEC2</accession>
<evidence type="ECO:0000313" key="1">
    <source>
        <dbReference type="EMBL" id="KZT63026.1"/>
    </source>
</evidence>